<dbReference type="InterPro" id="IPR055371">
    <property type="entry name" value="SpaA_PFL_dom_4"/>
</dbReference>
<feature type="domain" description="SpaA-like prealbumin fold" evidence="3">
    <location>
        <begin position="3"/>
        <end position="97"/>
    </location>
</feature>
<reference evidence="4 5" key="1">
    <citation type="submission" date="2021-09" db="EMBL/GenBank/DDBJ databases">
        <title>Isoptericola luteus sp. nov., a novel bacterium isolated from Harbin, the capital city of Heilongjiang province.</title>
        <authorList>
            <person name="Li J."/>
        </authorList>
    </citation>
    <scope>NUCLEOTIDE SEQUENCE [LARGE SCALE GENOMIC DNA]</scope>
    <source>
        <strain evidence="4 5">NEAU-Y5</strain>
    </source>
</reference>
<sequence length="163" mass="16673">MLVVDKSTRPASDRGFGFAWGPEGGLQERFTLTDEDQPFTTEPLAPGAYTVSESGADGWQLEFLACTGSSGDPVLEDATATVDVRAGDTVLCRFINVRADAPGLPPDPDPDPEPGPGPGGGALPVTGLDACIAALAAALLVAGVVMLRARPRLGRRGTTGRAG</sequence>
<feature type="transmembrane region" description="Helical" evidence="2">
    <location>
        <begin position="122"/>
        <end position="147"/>
    </location>
</feature>
<evidence type="ECO:0000256" key="1">
    <source>
        <dbReference type="SAM" id="MobiDB-lite"/>
    </source>
</evidence>
<gene>
    <name evidence="4" type="ORF">LEP48_11110</name>
</gene>
<evidence type="ECO:0000259" key="3">
    <source>
        <dbReference type="Pfam" id="PF24514"/>
    </source>
</evidence>
<comment type="caution">
    <text evidence="4">The sequence shown here is derived from an EMBL/GenBank/DDBJ whole genome shotgun (WGS) entry which is preliminary data.</text>
</comment>
<protein>
    <recommendedName>
        <fullName evidence="3">SpaA-like prealbumin fold domain-containing protein</fullName>
    </recommendedName>
</protein>
<accession>A0ABS7ZFU4</accession>
<evidence type="ECO:0000313" key="4">
    <source>
        <dbReference type="EMBL" id="MCA5893897.1"/>
    </source>
</evidence>
<keyword evidence="5" id="KW-1185">Reference proteome</keyword>
<keyword evidence="2" id="KW-0472">Membrane</keyword>
<feature type="region of interest" description="Disordered" evidence="1">
    <location>
        <begin position="99"/>
        <end position="122"/>
    </location>
</feature>
<dbReference type="RefSeq" id="WP_225565666.1">
    <property type="nucleotide sequence ID" value="NZ_JAIXCQ010000007.1"/>
</dbReference>
<dbReference type="EMBL" id="JAIXCQ010000007">
    <property type="protein sequence ID" value="MCA5893897.1"/>
    <property type="molecule type" value="Genomic_DNA"/>
</dbReference>
<proteinExistence type="predicted"/>
<evidence type="ECO:0000256" key="2">
    <source>
        <dbReference type="SAM" id="Phobius"/>
    </source>
</evidence>
<evidence type="ECO:0000313" key="5">
    <source>
        <dbReference type="Proteomes" id="UP001319870"/>
    </source>
</evidence>
<dbReference type="Pfam" id="PF24514">
    <property type="entry name" value="SpaA_4"/>
    <property type="match status" value="1"/>
</dbReference>
<dbReference type="Proteomes" id="UP001319870">
    <property type="component" value="Unassembled WGS sequence"/>
</dbReference>
<feature type="compositionally biased region" description="Pro residues" evidence="1">
    <location>
        <begin position="103"/>
        <end position="117"/>
    </location>
</feature>
<keyword evidence="2" id="KW-1133">Transmembrane helix</keyword>
<name>A0ABS7ZFU4_9MICO</name>
<organism evidence="4 5">
    <name type="scientific">Isoptericola luteus</name>
    <dbReference type="NCBI Taxonomy" id="2879484"/>
    <lineage>
        <taxon>Bacteria</taxon>
        <taxon>Bacillati</taxon>
        <taxon>Actinomycetota</taxon>
        <taxon>Actinomycetes</taxon>
        <taxon>Micrococcales</taxon>
        <taxon>Promicromonosporaceae</taxon>
        <taxon>Isoptericola</taxon>
    </lineage>
</organism>
<keyword evidence="2" id="KW-0812">Transmembrane</keyword>